<organism evidence="2 3">
    <name type="scientific">Marseilla massiliensis</name>
    <dbReference type="NCBI Taxonomy" id="1841864"/>
    <lineage>
        <taxon>Bacteria</taxon>
        <taxon>Pseudomonadati</taxon>
        <taxon>Bacteroidota</taxon>
        <taxon>Bacteroidia</taxon>
        <taxon>Bacteroidales</taxon>
        <taxon>Prevotellaceae</taxon>
        <taxon>Marseilla</taxon>
    </lineage>
</organism>
<reference evidence="2" key="1">
    <citation type="submission" date="2020-08" db="EMBL/GenBank/DDBJ databases">
        <authorList>
            <person name="Cejkova D."/>
            <person name="Kubasova T."/>
            <person name="Jahodarova E."/>
            <person name="Rychlik I."/>
        </authorList>
    </citation>
    <scope>NUCLEOTIDE SEQUENCE</scope>
    <source>
        <strain evidence="2">An824</strain>
    </source>
</reference>
<dbReference type="GO" id="GO:0016817">
    <property type="term" value="F:hydrolase activity, acting on acid anhydrides"/>
    <property type="evidence" value="ECO:0007669"/>
    <property type="project" value="InterPro"/>
</dbReference>
<dbReference type="Pfam" id="PF08707">
    <property type="entry name" value="PriCT_2"/>
    <property type="match status" value="1"/>
</dbReference>
<dbReference type="Proteomes" id="UP000706891">
    <property type="component" value="Unassembled WGS sequence"/>
</dbReference>
<dbReference type="RefSeq" id="WP_205104503.1">
    <property type="nucleotide sequence ID" value="NZ_JACJJG010000031.1"/>
</dbReference>
<keyword evidence="3" id="KW-1185">Reference proteome</keyword>
<comment type="caution">
    <text evidence="2">The sequence shown here is derived from an EMBL/GenBank/DDBJ whole genome shotgun (WGS) entry which is preliminary data.</text>
</comment>
<dbReference type="EMBL" id="JACJJG010000031">
    <property type="protein sequence ID" value="MBM6673670.1"/>
    <property type="molecule type" value="Genomic_DNA"/>
</dbReference>
<feature type="domain" description="Primase C-terminal 2" evidence="1">
    <location>
        <begin position="49"/>
        <end position="120"/>
    </location>
</feature>
<dbReference type="Pfam" id="PF13148">
    <property type="entry name" value="DUF3987"/>
    <property type="match status" value="1"/>
</dbReference>
<dbReference type="InterPro" id="IPR025048">
    <property type="entry name" value="DUF3987"/>
</dbReference>
<sequence length="605" mass="68459">MSKKIFSAQDWENVPFENSVPTSPKLLSAPNSTSNNKEEEIERIICEIEQRAVDIAPEYKDWVELGFALVDGFGENGREYYHRISRFHPDYQREEADKQYTRCLQAKGQGITIRSFFHLAGQAGIPLSSVGEQDLSILPNNQNGKTGKWIKSADELPAFPECVFEQLPPFLCEVVGNSISEDDRDTILIGAIVCLSVCLHNVCGVYDERIVYPNLYLFVVADAGMGKGALTLCRELVAPINRNLHELSQRMEQEYKEAMNTYIKSKKSDGAAMPTEPPMRMLIIPANSSASSLLKILGDNDGVGLLFESEGDTLSQTLKSDYGNYSDVLRKAFHHELVSLSRRKDREYCEVSNPRVSVALAGTPEQVRRLIPDAENGLMSRFCFYIIRFKRGIRNVFATSDISQSKNTMFRILGDRFCHLHEEFVNHGNYSFSLPSALQEQFIEYLSRVNEECCDEVDNRMQGIVRRMGLIAYRIMMVLTAVRHLENVYNVQADSNGIIQLVCQESDYFVAMNICDTLLYHAVFIYRNLSGNQSKQTSSALQETGVAARRNTLYNILPETFTKKDYDAAVLALGENGSTAAKWIEAFIRSGKLRRIEQGKYRKIF</sequence>
<dbReference type="InterPro" id="IPR014819">
    <property type="entry name" value="PriCT_2"/>
</dbReference>
<evidence type="ECO:0000313" key="3">
    <source>
        <dbReference type="Proteomes" id="UP000706891"/>
    </source>
</evidence>
<gene>
    <name evidence="2" type="ORF">H6A34_07255</name>
</gene>
<name>A0A938WTD9_9BACT</name>
<protein>
    <submittedName>
        <fullName evidence="2">DUF3987 domain-containing protein</fullName>
    </submittedName>
</protein>
<evidence type="ECO:0000259" key="1">
    <source>
        <dbReference type="Pfam" id="PF08707"/>
    </source>
</evidence>
<dbReference type="AlphaFoldDB" id="A0A938WTD9"/>
<proteinExistence type="predicted"/>
<accession>A0A938WTD9</accession>
<reference evidence="2" key="2">
    <citation type="journal article" date="2021" name="Sci. Rep.">
        <title>The distribution of antibiotic resistance genes in chicken gut microbiota commensals.</title>
        <authorList>
            <person name="Juricova H."/>
            <person name="Matiasovicova J."/>
            <person name="Kubasova T."/>
            <person name="Cejkova D."/>
            <person name="Rychlik I."/>
        </authorList>
    </citation>
    <scope>NUCLEOTIDE SEQUENCE</scope>
    <source>
        <strain evidence="2">An824</strain>
    </source>
</reference>
<evidence type="ECO:0000313" key="2">
    <source>
        <dbReference type="EMBL" id="MBM6673670.1"/>
    </source>
</evidence>